<proteinExistence type="predicted"/>
<name>A0A7K1FM94_9ACTN</name>
<dbReference type="AlphaFoldDB" id="A0A7K1FM94"/>
<dbReference type="InterPro" id="IPR023393">
    <property type="entry name" value="START-like_dom_sf"/>
</dbReference>
<sequence>MTGKRFDIARTFDVEGTPEQVFDAVTTNVGGWLWPMEFEPRVGGAAAFGGVVTVWDPPHHFVTRVDGEDGWFNQLEHEISARPGGATVRYVHSGVITEDWDTQYDGADQHTDFYLHTLRQYVQHFAGRTVSYSEATAPASSQNPEGLRTLLLALGIGDGVQQGDRIQLALPAVGVVVDVEVDHRNHAFIGLRTDDALIRIFGRNFFGAPVAVTVHRFPDADADGPTAEAVSAAWQQRLDEIYA</sequence>
<organism evidence="1 2">
    <name type="scientific">Nakamurella alba</name>
    <dbReference type="NCBI Taxonomy" id="2665158"/>
    <lineage>
        <taxon>Bacteria</taxon>
        <taxon>Bacillati</taxon>
        <taxon>Actinomycetota</taxon>
        <taxon>Actinomycetes</taxon>
        <taxon>Nakamurellales</taxon>
        <taxon>Nakamurellaceae</taxon>
        <taxon>Nakamurella</taxon>
    </lineage>
</organism>
<dbReference type="Gene3D" id="3.30.530.20">
    <property type="match status" value="1"/>
</dbReference>
<accession>A0A7K1FM94</accession>
<evidence type="ECO:0000313" key="1">
    <source>
        <dbReference type="EMBL" id="MTD15275.1"/>
    </source>
</evidence>
<dbReference type="SUPFAM" id="SSF55961">
    <property type="entry name" value="Bet v1-like"/>
    <property type="match status" value="1"/>
</dbReference>
<reference evidence="1 2" key="1">
    <citation type="submission" date="2019-11" db="EMBL/GenBank/DDBJ databases">
        <authorList>
            <person name="Jiang L.-Q."/>
        </authorList>
    </citation>
    <scope>NUCLEOTIDE SEQUENCE [LARGE SCALE GENOMIC DNA]</scope>
    <source>
        <strain evidence="1 2">YIM 132087</strain>
    </source>
</reference>
<keyword evidence="2" id="KW-1185">Reference proteome</keyword>
<dbReference type="RefSeq" id="WP_154769222.1">
    <property type="nucleotide sequence ID" value="NZ_WLYK01000005.1"/>
</dbReference>
<comment type="caution">
    <text evidence="1">The sequence shown here is derived from an EMBL/GenBank/DDBJ whole genome shotgun (WGS) entry which is preliminary data.</text>
</comment>
<evidence type="ECO:0000313" key="2">
    <source>
        <dbReference type="Proteomes" id="UP000460221"/>
    </source>
</evidence>
<dbReference type="EMBL" id="WLYK01000005">
    <property type="protein sequence ID" value="MTD15275.1"/>
    <property type="molecule type" value="Genomic_DNA"/>
</dbReference>
<dbReference type="Proteomes" id="UP000460221">
    <property type="component" value="Unassembled WGS sequence"/>
</dbReference>
<gene>
    <name evidence="1" type="ORF">GIS00_15135</name>
</gene>
<protein>
    <submittedName>
        <fullName evidence="1">SRPBCC domain-containing protein</fullName>
    </submittedName>
</protein>